<dbReference type="eggNOG" id="KOG1856">
    <property type="taxonomic scope" value="Eukaryota"/>
</dbReference>
<dbReference type="GO" id="GO:0008023">
    <property type="term" value="C:transcription elongation factor complex"/>
    <property type="evidence" value="ECO:0007669"/>
    <property type="project" value="TreeGrafter"/>
</dbReference>
<sequence>MVWHKLLWAVQTLDKKWLLLQKRKVALKLYYEKRFDDQNRSIDDVTRQALNQQLYSSIIESLKDAKSEKEVEDVDAKFNLHFHSGEFEEEGQFKLPKRKSLYSICHKAGLWEVTSQFGRSAEQLGHHLTLTKIPEAGELDSGKDSPEKVAANFTCALFETAQDVLCGARHMAAVEIGYEPIVRKHVWSIFMNKAVVTTCPTHEGNSIIDPYHQLSGVKWLHDKPLNKFVDAQWLLIQKAEEEELLKITIKLPEDAKKELMPEARENYLSYCVSKSAQLWDEQRKMILDDAFLNFLLPSMEKEARSLLTAKAKNWINMEYGKQLWNKVSVAPWKMKGTYQKDSDIRVMACCWGPGKPATTFVMLDSSGELVDDLYAGSISVRSQGVAEQQLKKNDQQRVLKFMTDHLPHVVCIGASNYNCRQLKDDIYEIIFLQACSLCYNNEHHLSSP</sequence>
<dbReference type="Proteomes" id="UP000032180">
    <property type="component" value="Chromosome 5"/>
</dbReference>
<proteinExistence type="predicted"/>
<dbReference type="InterPro" id="IPR023323">
    <property type="entry name" value="Tex-like_dom_sf"/>
</dbReference>
<dbReference type="HOGENOM" id="CLU_611627_0_0_1"/>
<reference evidence="1" key="3">
    <citation type="submission" date="2015-04" db="UniProtKB">
        <authorList>
            <consortium name="EnsemblPlants"/>
        </authorList>
    </citation>
    <scope>IDENTIFICATION</scope>
</reference>
<reference evidence="1 2" key="1">
    <citation type="submission" date="2012-08" db="EMBL/GenBank/DDBJ databases">
        <title>Oryza genome evolution.</title>
        <authorList>
            <person name="Wing R.A."/>
        </authorList>
    </citation>
    <scope>NUCLEOTIDE SEQUENCE</scope>
</reference>
<evidence type="ECO:0000313" key="1">
    <source>
        <dbReference type="EnsemblPlants" id="LPERR05G17310.1"/>
    </source>
</evidence>
<dbReference type="GO" id="GO:0034728">
    <property type="term" value="P:nucleosome organization"/>
    <property type="evidence" value="ECO:0007669"/>
    <property type="project" value="TreeGrafter"/>
</dbReference>
<dbReference type="EnsemblPlants" id="LPERR05G17310.1">
    <property type="protein sequence ID" value="LPERR05G17310.1"/>
    <property type="gene ID" value="LPERR05G17310"/>
</dbReference>
<reference evidence="2" key="2">
    <citation type="submission" date="2013-12" db="EMBL/GenBank/DDBJ databases">
        <authorList>
            <person name="Yu Y."/>
            <person name="Lee S."/>
            <person name="de Baynast K."/>
            <person name="Wissotski M."/>
            <person name="Liu L."/>
            <person name="Talag J."/>
            <person name="Goicoechea J."/>
            <person name="Angelova A."/>
            <person name="Jetty R."/>
            <person name="Kudrna D."/>
            <person name="Golser W."/>
            <person name="Rivera L."/>
            <person name="Zhang J."/>
            <person name="Wing R."/>
        </authorList>
    </citation>
    <scope>NUCLEOTIDE SEQUENCE</scope>
</reference>
<dbReference type="SUPFAM" id="SSF158832">
    <property type="entry name" value="Tex N-terminal region-like"/>
    <property type="match status" value="1"/>
</dbReference>
<dbReference type="GO" id="GO:0031491">
    <property type="term" value="F:nucleosome binding"/>
    <property type="evidence" value="ECO:0007669"/>
    <property type="project" value="TreeGrafter"/>
</dbReference>
<dbReference type="STRING" id="77586.A0A0D9WI56"/>
<dbReference type="Gene3D" id="1.10.10.650">
    <property type="entry name" value="RuvA domain 2-like"/>
    <property type="match status" value="1"/>
</dbReference>
<dbReference type="InterPro" id="IPR023319">
    <property type="entry name" value="Tex-like_HTH_dom_sf"/>
</dbReference>
<dbReference type="SUPFAM" id="SSF53098">
    <property type="entry name" value="Ribonuclease H-like"/>
    <property type="match status" value="1"/>
</dbReference>
<keyword evidence="2" id="KW-1185">Reference proteome</keyword>
<dbReference type="GO" id="GO:0140673">
    <property type="term" value="P:transcription elongation-coupled chromatin remodeling"/>
    <property type="evidence" value="ECO:0007669"/>
    <property type="project" value="InterPro"/>
</dbReference>
<evidence type="ECO:0000313" key="2">
    <source>
        <dbReference type="Proteomes" id="UP000032180"/>
    </source>
</evidence>
<dbReference type="GO" id="GO:0042393">
    <property type="term" value="F:histone binding"/>
    <property type="evidence" value="ECO:0007669"/>
    <property type="project" value="TreeGrafter"/>
</dbReference>
<dbReference type="AlphaFoldDB" id="A0A0D9WI56"/>
<protein>
    <submittedName>
        <fullName evidence="1">Uncharacterized protein</fullName>
    </submittedName>
</protein>
<dbReference type="InterPro" id="IPR017072">
    <property type="entry name" value="TF_Spt6"/>
</dbReference>
<dbReference type="InterPro" id="IPR012337">
    <property type="entry name" value="RNaseH-like_sf"/>
</dbReference>
<dbReference type="Gramene" id="LPERR05G17310.1">
    <property type="protein sequence ID" value="LPERR05G17310.1"/>
    <property type="gene ID" value="LPERR05G17310"/>
</dbReference>
<accession>A0A0D9WI56</accession>
<organism evidence="1 2">
    <name type="scientific">Leersia perrieri</name>
    <dbReference type="NCBI Taxonomy" id="77586"/>
    <lineage>
        <taxon>Eukaryota</taxon>
        <taxon>Viridiplantae</taxon>
        <taxon>Streptophyta</taxon>
        <taxon>Embryophyta</taxon>
        <taxon>Tracheophyta</taxon>
        <taxon>Spermatophyta</taxon>
        <taxon>Magnoliopsida</taxon>
        <taxon>Liliopsida</taxon>
        <taxon>Poales</taxon>
        <taxon>Poaceae</taxon>
        <taxon>BOP clade</taxon>
        <taxon>Oryzoideae</taxon>
        <taxon>Oryzeae</taxon>
        <taxon>Oryzinae</taxon>
        <taxon>Leersia</taxon>
    </lineage>
</organism>
<dbReference type="FunFam" id="1.10.3500.10:FF:000004">
    <property type="entry name" value="Transcription elongation factor spt6"/>
    <property type="match status" value="1"/>
</dbReference>
<dbReference type="Gene3D" id="1.10.3500.10">
    <property type="entry name" value="Tex N-terminal region-like"/>
    <property type="match status" value="1"/>
</dbReference>
<dbReference type="PANTHER" id="PTHR10145">
    <property type="entry name" value="TRANSCRIPTION ELONGATION FACTOR SPT6"/>
    <property type="match status" value="1"/>
</dbReference>
<name>A0A0D9WI56_9ORYZ</name>
<dbReference type="PANTHER" id="PTHR10145:SF6">
    <property type="entry name" value="TRANSCRIPTION ELONGATION FACTOR SPT6"/>
    <property type="match status" value="1"/>
</dbReference>